<feature type="chain" id="PRO_5012395409" description="Ig-like domain-containing protein" evidence="1">
    <location>
        <begin position="19"/>
        <end position="144"/>
    </location>
</feature>
<proteinExistence type="predicted"/>
<organism evidence="2 3">
    <name type="scientific">Trametes coccinea (strain BRFM310)</name>
    <name type="common">Pycnoporus coccineus</name>
    <dbReference type="NCBI Taxonomy" id="1353009"/>
    <lineage>
        <taxon>Eukaryota</taxon>
        <taxon>Fungi</taxon>
        <taxon>Dikarya</taxon>
        <taxon>Basidiomycota</taxon>
        <taxon>Agaricomycotina</taxon>
        <taxon>Agaricomycetes</taxon>
        <taxon>Polyporales</taxon>
        <taxon>Polyporaceae</taxon>
        <taxon>Trametes</taxon>
    </lineage>
</organism>
<dbReference type="OrthoDB" id="2722203at2759"/>
<evidence type="ECO:0000256" key="1">
    <source>
        <dbReference type="SAM" id="SignalP"/>
    </source>
</evidence>
<protein>
    <recommendedName>
        <fullName evidence="4">Ig-like domain-containing protein</fullName>
    </recommendedName>
</protein>
<keyword evidence="3" id="KW-1185">Reference proteome</keyword>
<accession>A0A1Y2IW95</accession>
<evidence type="ECO:0000313" key="2">
    <source>
        <dbReference type="EMBL" id="OSD04943.1"/>
    </source>
</evidence>
<feature type="signal peptide" evidence="1">
    <location>
        <begin position="1"/>
        <end position="18"/>
    </location>
</feature>
<evidence type="ECO:0000313" key="3">
    <source>
        <dbReference type="Proteomes" id="UP000193067"/>
    </source>
</evidence>
<reference evidence="2 3" key="1">
    <citation type="journal article" date="2015" name="Biotechnol. Biofuels">
        <title>Enhanced degradation of softwood versus hardwood by the white-rot fungus Pycnoporus coccineus.</title>
        <authorList>
            <person name="Couturier M."/>
            <person name="Navarro D."/>
            <person name="Chevret D."/>
            <person name="Henrissat B."/>
            <person name="Piumi F."/>
            <person name="Ruiz-Duenas F.J."/>
            <person name="Martinez A.T."/>
            <person name="Grigoriev I.V."/>
            <person name="Riley R."/>
            <person name="Lipzen A."/>
            <person name="Berrin J.G."/>
            <person name="Master E.R."/>
            <person name="Rosso M.N."/>
        </authorList>
    </citation>
    <scope>NUCLEOTIDE SEQUENCE [LARGE SCALE GENOMIC DNA]</scope>
    <source>
        <strain evidence="2 3">BRFM310</strain>
    </source>
</reference>
<sequence length="144" mass="14549">MRFSTIVALVATAGLVAATPSPAAGSSLVARAGDGSVELAKRSGCGSTGPLGTGHFKWWIVVSCTPGAEMTCQATDASGCVPGDTKHIGSMEVDDPNDTVNIAKASNTNTLPFTCPSGGQVRCEANFNDNDDGPGYSLRGKPSS</sequence>
<gene>
    <name evidence="2" type="ORF">PYCCODRAFT_1363336</name>
</gene>
<dbReference type="AlphaFoldDB" id="A0A1Y2IW95"/>
<keyword evidence="1" id="KW-0732">Signal</keyword>
<name>A0A1Y2IW95_TRAC3</name>
<dbReference type="Proteomes" id="UP000193067">
    <property type="component" value="Unassembled WGS sequence"/>
</dbReference>
<dbReference type="EMBL" id="KZ084095">
    <property type="protein sequence ID" value="OSD04943.1"/>
    <property type="molecule type" value="Genomic_DNA"/>
</dbReference>
<evidence type="ECO:0008006" key="4">
    <source>
        <dbReference type="Google" id="ProtNLM"/>
    </source>
</evidence>